<reference evidence="2 3" key="1">
    <citation type="submission" date="2016-07" db="EMBL/GenBank/DDBJ databases">
        <title>Complete genome sequence of Altererythrobacter namhicola JCM 16345T, containing esterase-encoding genes.</title>
        <authorList>
            <person name="Cheng H."/>
            <person name="Wu Y.-H."/>
            <person name="Jian S.-L."/>
            <person name="Huo Y.-Y."/>
            <person name="Wang C.-S."/>
            <person name="Xu X.-W."/>
        </authorList>
    </citation>
    <scope>NUCLEOTIDE SEQUENCE [LARGE SCALE GENOMIC DNA]</scope>
    <source>
        <strain evidence="2 3">JCM 16345</strain>
    </source>
</reference>
<dbReference type="EMBL" id="CP016545">
    <property type="protein sequence ID" value="ANU07000.1"/>
    <property type="molecule type" value="Genomic_DNA"/>
</dbReference>
<keyword evidence="1" id="KW-0732">Signal</keyword>
<gene>
    <name evidence="2" type="ORF">A6F65_00678</name>
</gene>
<evidence type="ECO:0008006" key="4">
    <source>
        <dbReference type="Google" id="ProtNLM"/>
    </source>
</evidence>
<keyword evidence="3" id="KW-1185">Reference proteome</keyword>
<organism evidence="2 3">
    <name type="scientific">Paraurantiacibacter namhicola</name>
    <dbReference type="NCBI Taxonomy" id="645517"/>
    <lineage>
        <taxon>Bacteria</taxon>
        <taxon>Pseudomonadati</taxon>
        <taxon>Pseudomonadota</taxon>
        <taxon>Alphaproteobacteria</taxon>
        <taxon>Sphingomonadales</taxon>
        <taxon>Erythrobacteraceae</taxon>
        <taxon>Paraurantiacibacter</taxon>
    </lineage>
</organism>
<protein>
    <recommendedName>
        <fullName evidence="4">Lipoprotein</fullName>
    </recommendedName>
</protein>
<evidence type="ECO:0000313" key="3">
    <source>
        <dbReference type="Proteomes" id="UP000092698"/>
    </source>
</evidence>
<feature type="chain" id="PRO_5008884310" description="Lipoprotein" evidence="1">
    <location>
        <begin position="19"/>
        <end position="125"/>
    </location>
</feature>
<evidence type="ECO:0000256" key="1">
    <source>
        <dbReference type="SAM" id="SignalP"/>
    </source>
</evidence>
<accession>A0A1C7D6B6</accession>
<dbReference type="Proteomes" id="UP000092698">
    <property type="component" value="Chromosome"/>
</dbReference>
<dbReference type="RefSeq" id="WP_067785968.1">
    <property type="nucleotide sequence ID" value="NZ_CP016545.1"/>
</dbReference>
<dbReference type="STRING" id="645517.A6F65_00678"/>
<name>A0A1C7D6B6_9SPHN</name>
<sequence>MKTTLTTFALGLSGLALAACGSADEAAGGEGADGGEMATTMAASGDDCSAENVVTKISRSATLAGEVPETHPQYDEVRAAAGEMIDRFNELDTPDNGLSTEETFAQMCAAYDKFAGVARAADIIE</sequence>
<dbReference type="KEGG" id="anh:A6F65_00678"/>
<dbReference type="AlphaFoldDB" id="A0A1C7D6B6"/>
<dbReference type="PROSITE" id="PS51257">
    <property type="entry name" value="PROKAR_LIPOPROTEIN"/>
    <property type="match status" value="1"/>
</dbReference>
<proteinExistence type="predicted"/>
<feature type="signal peptide" evidence="1">
    <location>
        <begin position="1"/>
        <end position="18"/>
    </location>
</feature>
<evidence type="ECO:0000313" key="2">
    <source>
        <dbReference type="EMBL" id="ANU07000.1"/>
    </source>
</evidence>